<name>A0ABP6T6I2_9ACTN</name>
<sequence length="198" mass="22209">MGSKARRTALSVAGLALASGATIGLAAPASASTPSGDEYAGGSYQNDWGSDHESSSAVAGSYTKIEKTEVKWASADKKKDYSSGHSKGDWYKKDHGKKDVCDADCKRDHDRDKDKHWDKDKGHYKGGHKWKHDRVKGFHRSYKACKAAGKRGVHKGWWDSYDCDFTKRGYKGWHQSWNKWGSNDWRCRGTWVLNTQGY</sequence>
<dbReference type="EMBL" id="BAAAYN010000044">
    <property type="protein sequence ID" value="GAA3394462.1"/>
    <property type="molecule type" value="Genomic_DNA"/>
</dbReference>
<feature type="region of interest" description="Disordered" evidence="1">
    <location>
        <begin position="73"/>
        <end position="123"/>
    </location>
</feature>
<keyword evidence="4" id="KW-1185">Reference proteome</keyword>
<comment type="caution">
    <text evidence="3">The sequence shown here is derived from an EMBL/GenBank/DDBJ whole genome shotgun (WGS) entry which is preliminary data.</text>
</comment>
<feature type="chain" id="PRO_5045044249" evidence="2">
    <location>
        <begin position="27"/>
        <end position="198"/>
    </location>
</feature>
<organism evidence="3 4">
    <name type="scientific">Cryptosporangium minutisporangium</name>
    <dbReference type="NCBI Taxonomy" id="113569"/>
    <lineage>
        <taxon>Bacteria</taxon>
        <taxon>Bacillati</taxon>
        <taxon>Actinomycetota</taxon>
        <taxon>Actinomycetes</taxon>
        <taxon>Cryptosporangiales</taxon>
        <taxon>Cryptosporangiaceae</taxon>
        <taxon>Cryptosporangium</taxon>
    </lineage>
</organism>
<evidence type="ECO:0000313" key="4">
    <source>
        <dbReference type="Proteomes" id="UP001501676"/>
    </source>
</evidence>
<protein>
    <submittedName>
        <fullName evidence="3">Uncharacterized protein</fullName>
    </submittedName>
</protein>
<dbReference type="Proteomes" id="UP001501676">
    <property type="component" value="Unassembled WGS sequence"/>
</dbReference>
<keyword evidence="2" id="KW-0732">Signal</keyword>
<dbReference type="PROSITE" id="PS51318">
    <property type="entry name" value="TAT"/>
    <property type="match status" value="1"/>
</dbReference>
<accession>A0ABP6T6I2</accession>
<evidence type="ECO:0000256" key="1">
    <source>
        <dbReference type="SAM" id="MobiDB-lite"/>
    </source>
</evidence>
<dbReference type="RefSeq" id="WP_345731972.1">
    <property type="nucleotide sequence ID" value="NZ_BAAAYN010000044.1"/>
</dbReference>
<proteinExistence type="predicted"/>
<dbReference type="InterPro" id="IPR006311">
    <property type="entry name" value="TAT_signal"/>
</dbReference>
<evidence type="ECO:0000313" key="3">
    <source>
        <dbReference type="EMBL" id="GAA3394462.1"/>
    </source>
</evidence>
<reference evidence="4" key="1">
    <citation type="journal article" date="2019" name="Int. J. Syst. Evol. Microbiol.">
        <title>The Global Catalogue of Microorganisms (GCM) 10K type strain sequencing project: providing services to taxonomists for standard genome sequencing and annotation.</title>
        <authorList>
            <consortium name="The Broad Institute Genomics Platform"/>
            <consortium name="The Broad Institute Genome Sequencing Center for Infectious Disease"/>
            <person name="Wu L."/>
            <person name="Ma J."/>
        </authorList>
    </citation>
    <scope>NUCLEOTIDE SEQUENCE [LARGE SCALE GENOMIC DNA]</scope>
    <source>
        <strain evidence="4">JCM 9458</strain>
    </source>
</reference>
<feature type="region of interest" description="Disordered" evidence="1">
    <location>
        <begin position="26"/>
        <end position="60"/>
    </location>
</feature>
<evidence type="ECO:0000256" key="2">
    <source>
        <dbReference type="SAM" id="SignalP"/>
    </source>
</evidence>
<gene>
    <name evidence="3" type="ORF">GCM10020369_63960</name>
</gene>
<feature type="signal peptide" evidence="2">
    <location>
        <begin position="1"/>
        <end position="26"/>
    </location>
</feature>